<dbReference type="STRING" id="48936.NJ75_04180"/>
<proteinExistence type="predicted"/>
<feature type="transmembrane region" description="Helical" evidence="5">
    <location>
        <begin position="44"/>
        <end position="61"/>
    </location>
</feature>
<evidence type="ECO:0000313" key="6">
    <source>
        <dbReference type="EMBL" id="KHS42496.1"/>
    </source>
</evidence>
<keyword evidence="4 5" id="KW-0472">Membrane</keyword>
<dbReference type="InterPro" id="IPR024199">
    <property type="entry name" value="Uncharacterised_DsbB"/>
</dbReference>
<keyword evidence="7" id="KW-1185">Reference proteome</keyword>
<dbReference type="GO" id="GO:0016020">
    <property type="term" value="C:membrane"/>
    <property type="evidence" value="ECO:0007669"/>
    <property type="project" value="UniProtKB-SubCell"/>
</dbReference>
<dbReference type="Pfam" id="PF02600">
    <property type="entry name" value="DsbB"/>
    <property type="match status" value="1"/>
</dbReference>
<dbReference type="InterPro" id="IPR023380">
    <property type="entry name" value="DsbB-like_sf"/>
</dbReference>
<dbReference type="EMBL" id="JRVC01000029">
    <property type="protein sequence ID" value="KHS42496.1"/>
    <property type="molecule type" value="Genomic_DNA"/>
</dbReference>
<dbReference type="RefSeq" id="WP_039337827.1">
    <property type="nucleotide sequence ID" value="NZ_JRVC01000029.1"/>
</dbReference>
<sequence length="160" mass="16584">MTSQQSRNAAYALALIVPAALMGGALISQYVFGLYPCQMCWWQRYPHIAAIVLALLALTMKGKGSGDLAVTLAATAICISGLIGGFHAGVEYGWWEGVTACSTVAGGGNPLDAIMNAPVVRCDVAPWSMFGISLAGFNFLISVAGAILVFALLGKSRKGA</sequence>
<comment type="caution">
    <text evidence="6">The sequence shown here is derived from an EMBL/GenBank/DDBJ whole genome shotgun (WGS) entry which is preliminary data.</text>
</comment>
<dbReference type="GO" id="GO:0015035">
    <property type="term" value="F:protein-disulfide reductase activity"/>
    <property type="evidence" value="ECO:0007669"/>
    <property type="project" value="InterPro"/>
</dbReference>
<evidence type="ECO:0000256" key="2">
    <source>
        <dbReference type="ARBA" id="ARBA00022692"/>
    </source>
</evidence>
<feature type="transmembrane region" description="Helical" evidence="5">
    <location>
        <begin position="127"/>
        <end position="153"/>
    </location>
</feature>
<comment type="subcellular location">
    <subcellularLocation>
        <location evidence="1">Membrane</location>
        <topology evidence="1">Multi-pass membrane protein</topology>
    </subcellularLocation>
</comment>
<dbReference type="InterPro" id="IPR003752">
    <property type="entry name" value="DiS_bond_form_DsbB/BdbC"/>
</dbReference>
<feature type="transmembrane region" description="Helical" evidence="5">
    <location>
        <begin position="68"/>
        <end position="88"/>
    </location>
</feature>
<evidence type="ECO:0000256" key="3">
    <source>
        <dbReference type="ARBA" id="ARBA00022989"/>
    </source>
</evidence>
<gene>
    <name evidence="6" type="ORF">NJ75_04180</name>
</gene>
<dbReference type="GO" id="GO:0006457">
    <property type="term" value="P:protein folding"/>
    <property type="evidence" value="ECO:0007669"/>
    <property type="project" value="InterPro"/>
</dbReference>
<reference evidence="6 7" key="1">
    <citation type="submission" date="2014-10" db="EMBL/GenBank/DDBJ databases">
        <title>Draft genome sequence of Novosphingobium subterraneum DSM 12447.</title>
        <authorList>
            <person name="Gan H.M."/>
            <person name="Gan H.Y."/>
            <person name="Savka M.A."/>
        </authorList>
    </citation>
    <scope>NUCLEOTIDE SEQUENCE [LARGE SCALE GENOMIC DNA]</scope>
    <source>
        <strain evidence="6 7">DSM 12447</strain>
    </source>
</reference>
<dbReference type="Gene3D" id="1.20.1550.10">
    <property type="entry name" value="DsbB-like"/>
    <property type="match status" value="1"/>
</dbReference>
<protein>
    <submittedName>
        <fullName evidence="6">Disulfide bond formation protein DsbB</fullName>
    </submittedName>
</protein>
<evidence type="ECO:0000256" key="1">
    <source>
        <dbReference type="ARBA" id="ARBA00004141"/>
    </source>
</evidence>
<name>A0A0B8ZZI9_9SPHN</name>
<keyword evidence="3 5" id="KW-1133">Transmembrane helix</keyword>
<feature type="transmembrane region" description="Helical" evidence="5">
    <location>
        <begin position="12"/>
        <end position="32"/>
    </location>
</feature>
<dbReference type="PIRSF" id="PIRSF033913">
    <property type="entry name" value="S-S_format_DsbB"/>
    <property type="match status" value="1"/>
</dbReference>
<dbReference type="SUPFAM" id="SSF158442">
    <property type="entry name" value="DsbB-like"/>
    <property type="match status" value="1"/>
</dbReference>
<dbReference type="AlphaFoldDB" id="A0A0B8ZZI9"/>
<evidence type="ECO:0000313" key="7">
    <source>
        <dbReference type="Proteomes" id="UP000031338"/>
    </source>
</evidence>
<keyword evidence="2 5" id="KW-0812">Transmembrane</keyword>
<accession>A0A0B8ZZI9</accession>
<evidence type="ECO:0000256" key="5">
    <source>
        <dbReference type="SAM" id="Phobius"/>
    </source>
</evidence>
<dbReference type="Proteomes" id="UP000031338">
    <property type="component" value="Unassembled WGS sequence"/>
</dbReference>
<organism evidence="6 7">
    <name type="scientific">Novosphingobium subterraneum</name>
    <dbReference type="NCBI Taxonomy" id="48936"/>
    <lineage>
        <taxon>Bacteria</taxon>
        <taxon>Pseudomonadati</taxon>
        <taxon>Pseudomonadota</taxon>
        <taxon>Alphaproteobacteria</taxon>
        <taxon>Sphingomonadales</taxon>
        <taxon>Sphingomonadaceae</taxon>
        <taxon>Novosphingobium</taxon>
    </lineage>
</organism>
<dbReference type="PATRIC" id="fig|48936.3.peg.4208"/>
<evidence type="ECO:0000256" key="4">
    <source>
        <dbReference type="ARBA" id="ARBA00023136"/>
    </source>
</evidence>